<dbReference type="EMBL" id="CP042186">
    <property type="protein sequence ID" value="QDS69122.1"/>
    <property type="molecule type" value="Genomic_DNA"/>
</dbReference>
<dbReference type="AlphaFoldDB" id="A0A517L0G6"/>
<feature type="compositionally biased region" description="Low complexity" evidence="1">
    <location>
        <begin position="131"/>
        <end position="143"/>
    </location>
</feature>
<sequence length="143" mass="15857">MDANYLQARAAASAADASSLHWFSERSTPQYTCTIDKKTGQRKCVKKESFFHRVGKFILIAFLIFFLITTLLCLCCCLKMRKKKSKNVDPNAPPKSGIMGLFGKKQQPQQYNLETAQPGGYYGQPPPPPQAHLAGQQAGFVKA</sequence>
<evidence type="ECO:0000256" key="1">
    <source>
        <dbReference type="SAM" id="MobiDB-lite"/>
    </source>
</evidence>
<evidence type="ECO:0000313" key="4">
    <source>
        <dbReference type="Proteomes" id="UP000316270"/>
    </source>
</evidence>
<keyword evidence="2" id="KW-0812">Transmembrane</keyword>
<proteinExistence type="predicted"/>
<keyword evidence="4" id="KW-1185">Reference proteome</keyword>
<dbReference type="Proteomes" id="UP000316270">
    <property type="component" value="Chromosome 2"/>
</dbReference>
<name>A0A517L0G6_9PEZI</name>
<keyword evidence="2" id="KW-0472">Membrane</keyword>
<protein>
    <submittedName>
        <fullName evidence="3">Uncharacterized protein</fullName>
    </submittedName>
</protein>
<organism evidence="3 4">
    <name type="scientific">Venturia effusa</name>
    <dbReference type="NCBI Taxonomy" id="50376"/>
    <lineage>
        <taxon>Eukaryota</taxon>
        <taxon>Fungi</taxon>
        <taxon>Dikarya</taxon>
        <taxon>Ascomycota</taxon>
        <taxon>Pezizomycotina</taxon>
        <taxon>Dothideomycetes</taxon>
        <taxon>Pleosporomycetidae</taxon>
        <taxon>Venturiales</taxon>
        <taxon>Venturiaceae</taxon>
        <taxon>Venturia</taxon>
    </lineage>
</organism>
<feature type="region of interest" description="Disordered" evidence="1">
    <location>
        <begin position="114"/>
        <end position="143"/>
    </location>
</feature>
<evidence type="ECO:0000256" key="2">
    <source>
        <dbReference type="SAM" id="Phobius"/>
    </source>
</evidence>
<evidence type="ECO:0000313" key="3">
    <source>
        <dbReference type="EMBL" id="QDS69122.1"/>
    </source>
</evidence>
<gene>
    <name evidence="3" type="ORF">FKW77_010329</name>
</gene>
<reference evidence="3 4" key="1">
    <citation type="submission" date="2019-07" db="EMBL/GenBank/DDBJ databases">
        <title>Finished genome of Venturia effusa.</title>
        <authorList>
            <person name="Young C.A."/>
            <person name="Cox M.P."/>
            <person name="Ganley A.R.D."/>
            <person name="David W.J."/>
        </authorList>
    </citation>
    <scope>NUCLEOTIDE SEQUENCE [LARGE SCALE GENOMIC DNA]</scope>
    <source>
        <strain evidence="4">albino</strain>
    </source>
</reference>
<feature type="transmembrane region" description="Helical" evidence="2">
    <location>
        <begin position="57"/>
        <end position="78"/>
    </location>
</feature>
<dbReference type="OrthoDB" id="3938087at2759"/>
<accession>A0A517L0G6</accession>
<keyword evidence="2" id="KW-1133">Transmembrane helix</keyword>